<proteinExistence type="predicted"/>
<keyword evidence="2" id="KW-1185">Reference proteome</keyword>
<evidence type="ECO:0000313" key="2">
    <source>
        <dbReference type="Proteomes" id="UP000635071"/>
    </source>
</evidence>
<sequence>MRRLLVLAAFGLAACNQVPAPRVDSEGMAAQKVMDAATTVYAECISGHAAAIPVGDEAAGSLALGILKTCKAARDDLLVKVAKFRLIGHPKDGQPMADAVAEASVQAIDDELRGNAVVTIVKRQTAAATVKTDTKI</sequence>
<accession>A0A916ZXW2</accession>
<organism evidence="1 2">
    <name type="scientific">Sandarakinorhabdus glacialis</name>
    <dbReference type="NCBI Taxonomy" id="1614636"/>
    <lineage>
        <taxon>Bacteria</taxon>
        <taxon>Pseudomonadati</taxon>
        <taxon>Pseudomonadota</taxon>
        <taxon>Alphaproteobacteria</taxon>
        <taxon>Sphingomonadales</taxon>
        <taxon>Sphingosinicellaceae</taxon>
        <taxon>Sandarakinorhabdus</taxon>
    </lineage>
</organism>
<comment type="caution">
    <text evidence="1">The sequence shown here is derived from an EMBL/GenBank/DDBJ whole genome shotgun (WGS) entry which is preliminary data.</text>
</comment>
<evidence type="ECO:0000313" key="1">
    <source>
        <dbReference type="EMBL" id="GGE18469.1"/>
    </source>
</evidence>
<reference evidence="1" key="2">
    <citation type="submission" date="2020-09" db="EMBL/GenBank/DDBJ databases">
        <authorList>
            <person name="Sun Q."/>
            <person name="Zhou Y."/>
        </authorList>
    </citation>
    <scope>NUCLEOTIDE SEQUENCE</scope>
    <source>
        <strain evidence="1">CGMCC 1.15519</strain>
    </source>
</reference>
<dbReference type="Proteomes" id="UP000635071">
    <property type="component" value="Unassembled WGS sequence"/>
</dbReference>
<dbReference type="EMBL" id="BMJM01000010">
    <property type="protein sequence ID" value="GGE18469.1"/>
    <property type="molecule type" value="Genomic_DNA"/>
</dbReference>
<dbReference type="PROSITE" id="PS51257">
    <property type="entry name" value="PROKAR_LIPOPROTEIN"/>
    <property type="match status" value="1"/>
</dbReference>
<evidence type="ECO:0008006" key="3">
    <source>
        <dbReference type="Google" id="ProtNLM"/>
    </source>
</evidence>
<gene>
    <name evidence="1" type="ORF">GCM10011529_26140</name>
</gene>
<protein>
    <recommendedName>
        <fullName evidence="3">Lipoprotein</fullName>
    </recommendedName>
</protein>
<reference evidence="1" key="1">
    <citation type="journal article" date="2014" name="Int. J. Syst. Evol. Microbiol.">
        <title>Complete genome sequence of Corynebacterium casei LMG S-19264T (=DSM 44701T), isolated from a smear-ripened cheese.</title>
        <authorList>
            <consortium name="US DOE Joint Genome Institute (JGI-PGF)"/>
            <person name="Walter F."/>
            <person name="Albersmeier A."/>
            <person name="Kalinowski J."/>
            <person name="Ruckert C."/>
        </authorList>
    </citation>
    <scope>NUCLEOTIDE SEQUENCE</scope>
    <source>
        <strain evidence="1">CGMCC 1.15519</strain>
    </source>
</reference>
<dbReference type="AlphaFoldDB" id="A0A916ZXW2"/>
<name>A0A916ZXW2_9SPHN</name>